<dbReference type="EnsemblMetazoa" id="GPPI035670-RA">
    <property type="protein sequence ID" value="GPPI035670-PA"/>
    <property type="gene ID" value="GPPI035670"/>
</dbReference>
<dbReference type="Proteomes" id="UP000092460">
    <property type="component" value="Unassembled WGS sequence"/>
</dbReference>
<keyword evidence="2" id="KW-1185">Reference proteome</keyword>
<proteinExistence type="predicted"/>
<dbReference type="AlphaFoldDB" id="A0A1B0BNK1"/>
<reference evidence="2" key="1">
    <citation type="submission" date="2015-01" db="EMBL/GenBank/DDBJ databases">
        <authorList>
            <person name="Aksoy S."/>
            <person name="Warren W."/>
            <person name="Wilson R.K."/>
        </authorList>
    </citation>
    <scope>NUCLEOTIDE SEQUENCE [LARGE SCALE GENOMIC DNA]</scope>
    <source>
        <strain evidence="2">IAEA</strain>
    </source>
</reference>
<organism evidence="1 2">
    <name type="scientific">Glossina palpalis gambiensis</name>
    <dbReference type="NCBI Taxonomy" id="67801"/>
    <lineage>
        <taxon>Eukaryota</taxon>
        <taxon>Metazoa</taxon>
        <taxon>Ecdysozoa</taxon>
        <taxon>Arthropoda</taxon>
        <taxon>Hexapoda</taxon>
        <taxon>Insecta</taxon>
        <taxon>Pterygota</taxon>
        <taxon>Neoptera</taxon>
        <taxon>Endopterygota</taxon>
        <taxon>Diptera</taxon>
        <taxon>Brachycera</taxon>
        <taxon>Muscomorpha</taxon>
        <taxon>Hippoboscoidea</taxon>
        <taxon>Glossinidae</taxon>
        <taxon>Glossina</taxon>
    </lineage>
</organism>
<evidence type="ECO:0000313" key="2">
    <source>
        <dbReference type="Proteomes" id="UP000092460"/>
    </source>
</evidence>
<protein>
    <submittedName>
        <fullName evidence="1">Uncharacterized protein</fullName>
    </submittedName>
</protein>
<accession>A0A1B0BNK1</accession>
<name>A0A1B0BNK1_9MUSC</name>
<dbReference type="EMBL" id="JXJN01017417">
    <property type="status" value="NOT_ANNOTATED_CDS"/>
    <property type="molecule type" value="Genomic_DNA"/>
</dbReference>
<evidence type="ECO:0000313" key="1">
    <source>
        <dbReference type="EnsemblMetazoa" id="GPPI035670-PA"/>
    </source>
</evidence>
<reference evidence="1" key="2">
    <citation type="submission" date="2020-05" db="UniProtKB">
        <authorList>
            <consortium name="EnsemblMetazoa"/>
        </authorList>
    </citation>
    <scope>IDENTIFICATION</scope>
    <source>
        <strain evidence="1">IAEA</strain>
    </source>
</reference>
<sequence length="161" mass="17279">MQLHLTLPHEDNHSIRSSLAGTSMASHGSSETFSMEDNNIHLKTANALQSTPQRELLPAFSNQLKTTPTATCTSASAINESPIKSLPAAAANMTMTSRNTISNTPDTTPHQTPVRQVNLVIKVESPIPPASSSTKSLSVKTLTPLSQPPLKDKQNLYINIP</sequence>
<dbReference type="VEuPathDB" id="VectorBase:GPPI035670"/>